<evidence type="ECO:0000313" key="12">
    <source>
        <dbReference type="Proteomes" id="UP000078340"/>
    </source>
</evidence>
<comment type="subcellular location">
    <subcellularLocation>
        <location evidence="2 10">Secreted</location>
    </subcellularLocation>
</comment>
<keyword evidence="6 10" id="KW-0378">Hydrolase</keyword>
<dbReference type="Proteomes" id="UP000078340">
    <property type="component" value="Unassembled WGS sequence"/>
</dbReference>
<evidence type="ECO:0000256" key="4">
    <source>
        <dbReference type="ARBA" id="ARBA00022525"/>
    </source>
</evidence>
<dbReference type="EC" id="3.2.1.132" evidence="10"/>
<dbReference type="PANTHER" id="PTHR42061:SF9">
    <property type="entry name" value="ENDO-CHITOSANASE"/>
    <property type="match status" value="1"/>
</dbReference>
<comment type="caution">
    <text evidence="11">The sequence shown here is derived from an EMBL/GenBank/DDBJ whole genome shotgun (WGS) entry which is preliminary data.</text>
</comment>
<dbReference type="GeneID" id="28889397"/>
<evidence type="ECO:0000256" key="2">
    <source>
        <dbReference type="ARBA" id="ARBA00004613"/>
    </source>
</evidence>
<keyword evidence="7" id="KW-0119">Carbohydrate metabolism</keyword>
<dbReference type="PANTHER" id="PTHR42061">
    <property type="entry name" value="ENDO-CHITOSANASE"/>
    <property type="match status" value="1"/>
</dbReference>
<reference evidence="11 12" key="1">
    <citation type="submission" date="2016-02" db="EMBL/GenBank/DDBJ databases">
        <title>Biosynthesis of antibiotic leucinostatins and their inhibition on Phytophthora in bio-control Purpureocillium lilacinum.</title>
        <authorList>
            <person name="Wang G."/>
            <person name="Liu Z."/>
            <person name="Lin R."/>
            <person name="Li E."/>
            <person name="Mao Z."/>
            <person name="Ling J."/>
            <person name="Yin W."/>
            <person name="Xie B."/>
        </authorList>
    </citation>
    <scope>NUCLEOTIDE SEQUENCE [LARGE SCALE GENOMIC DNA]</scope>
    <source>
        <strain evidence="11">PLFJ-1</strain>
    </source>
</reference>
<name>A0A179HGR6_PURLI</name>
<keyword evidence="9 10" id="KW-0624">Polysaccharide degradation</keyword>
<dbReference type="Pfam" id="PF07335">
    <property type="entry name" value="Glyco_hydro_75"/>
    <property type="match status" value="1"/>
</dbReference>
<dbReference type="InterPro" id="IPR009939">
    <property type="entry name" value="Chitosanase_fungal"/>
</dbReference>
<evidence type="ECO:0000256" key="3">
    <source>
        <dbReference type="ARBA" id="ARBA00007799"/>
    </source>
</evidence>
<dbReference type="AlphaFoldDB" id="A0A179HGR6"/>
<evidence type="ECO:0000256" key="8">
    <source>
        <dbReference type="ARBA" id="ARBA00023295"/>
    </source>
</evidence>
<dbReference type="KEGG" id="plj:28889397"/>
<dbReference type="STRING" id="33203.A0A179HGR6"/>
<evidence type="ECO:0000256" key="1">
    <source>
        <dbReference type="ARBA" id="ARBA00000405"/>
    </source>
</evidence>
<comment type="function">
    <text evidence="10">Chitosanase catalyzing the endo-type cleavage of chitosan, the deacylated form of chitin. Chitosanase may be crucial in the degradation of the deacetylated portion of chitin in the fungal cell wall.</text>
</comment>
<keyword evidence="4" id="KW-0964">Secreted</keyword>
<evidence type="ECO:0000256" key="6">
    <source>
        <dbReference type="ARBA" id="ARBA00022801"/>
    </source>
</evidence>
<dbReference type="EMBL" id="LSBI01000006">
    <property type="protein sequence ID" value="OAQ88808.1"/>
    <property type="molecule type" value="Genomic_DNA"/>
</dbReference>
<evidence type="ECO:0000256" key="9">
    <source>
        <dbReference type="ARBA" id="ARBA00023326"/>
    </source>
</evidence>
<accession>A0A179HGR6</accession>
<dbReference type="GO" id="GO:0016977">
    <property type="term" value="F:chitosanase activity"/>
    <property type="evidence" value="ECO:0007669"/>
    <property type="project" value="UniProtKB-EC"/>
</dbReference>
<sequence length="261" mass="26955">MISILSAYIYAIAETSACDKPFCPQMPSMIARISTVLALGAVATAYELPANLKAIYDQHKSGGCSNSLSGTFSGGAVYCGDLANAVFLKGNNEYDNLDIDCDGANNSAGDCANDPSGQGQTSFVDTVKNYGISDLDANLHPYVVFGNEGASPSFNPQDHGIKPLSVMAVVCNNQVFYGVWGDTNGFTSTGEASLALGKLCFPDGGLTGDNGHDEKDVLYIGFSGDRAAPGKDGAAWAAGSTNEFEASIKGLGDELVASLVA</sequence>
<evidence type="ECO:0000313" key="11">
    <source>
        <dbReference type="EMBL" id="OAQ88808.1"/>
    </source>
</evidence>
<evidence type="ECO:0000256" key="10">
    <source>
        <dbReference type="RuleBase" id="RU361208"/>
    </source>
</evidence>
<dbReference type="GO" id="GO:0000272">
    <property type="term" value="P:polysaccharide catabolic process"/>
    <property type="evidence" value="ECO:0007669"/>
    <property type="project" value="UniProtKB-KW"/>
</dbReference>
<organism evidence="11 12">
    <name type="scientific">Purpureocillium lilacinum</name>
    <name type="common">Paecilomyces lilacinus</name>
    <dbReference type="NCBI Taxonomy" id="33203"/>
    <lineage>
        <taxon>Eukaryota</taxon>
        <taxon>Fungi</taxon>
        <taxon>Dikarya</taxon>
        <taxon>Ascomycota</taxon>
        <taxon>Pezizomycotina</taxon>
        <taxon>Sordariomycetes</taxon>
        <taxon>Hypocreomycetidae</taxon>
        <taxon>Hypocreales</taxon>
        <taxon>Ophiocordycipitaceae</taxon>
        <taxon>Purpureocillium</taxon>
    </lineage>
</organism>
<proteinExistence type="inferred from homology"/>
<dbReference type="GO" id="GO:0005576">
    <property type="term" value="C:extracellular region"/>
    <property type="evidence" value="ECO:0007669"/>
    <property type="project" value="UniProtKB-SubCell"/>
</dbReference>
<gene>
    <name evidence="11" type="ORF">VFPFJ_07273</name>
</gene>
<evidence type="ECO:0000256" key="7">
    <source>
        <dbReference type="ARBA" id="ARBA00023277"/>
    </source>
</evidence>
<protein>
    <recommendedName>
        <fullName evidence="10">Endo-chitosanase</fullName>
        <ecNumber evidence="10">3.2.1.132</ecNumber>
    </recommendedName>
</protein>
<dbReference type="OMA" id="GATAKWK"/>
<comment type="similarity">
    <text evidence="3 10">Belongs to the glycosyl hydrolase 75 family.</text>
</comment>
<comment type="catalytic activity">
    <reaction evidence="1 10">
        <text>Endohydrolysis of beta-(1-&gt;4)-linkages between D-glucosamine residues in a partly acetylated chitosan.</text>
        <dbReference type="EC" id="3.2.1.132"/>
    </reaction>
</comment>
<evidence type="ECO:0000256" key="5">
    <source>
        <dbReference type="ARBA" id="ARBA00022729"/>
    </source>
</evidence>
<keyword evidence="5" id="KW-0732">Signal</keyword>
<keyword evidence="8 10" id="KW-0326">Glycosidase</keyword>